<dbReference type="AlphaFoldDB" id="A0A9P8UZZ8"/>
<feature type="region of interest" description="Disordered" evidence="1">
    <location>
        <begin position="28"/>
        <end position="62"/>
    </location>
</feature>
<proteinExistence type="predicted"/>
<keyword evidence="4" id="KW-1185">Reference proteome</keyword>
<dbReference type="RefSeq" id="XP_045965443.1">
    <property type="nucleotide sequence ID" value="XM_046109459.1"/>
</dbReference>
<organism evidence="3 4">
    <name type="scientific">Truncatella angustata</name>
    <dbReference type="NCBI Taxonomy" id="152316"/>
    <lineage>
        <taxon>Eukaryota</taxon>
        <taxon>Fungi</taxon>
        <taxon>Dikarya</taxon>
        <taxon>Ascomycota</taxon>
        <taxon>Pezizomycotina</taxon>
        <taxon>Sordariomycetes</taxon>
        <taxon>Xylariomycetidae</taxon>
        <taxon>Amphisphaeriales</taxon>
        <taxon>Sporocadaceae</taxon>
        <taxon>Truncatella</taxon>
    </lineage>
</organism>
<evidence type="ECO:0000256" key="1">
    <source>
        <dbReference type="SAM" id="MobiDB-lite"/>
    </source>
</evidence>
<reference evidence="3" key="1">
    <citation type="journal article" date="2021" name="Nat. Commun.">
        <title>Genetic determinants of endophytism in the Arabidopsis root mycobiome.</title>
        <authorList>
            <person name="Mesny F."/>
            <person name="Miyauchi S."/>
            <person name="Thiergart T."/>
            <person name="Pickel B."/>
            <person name="Atanasova L."/>
            <person name="Karlsson M."/>
            <person name="Huettel B."/>
            <person name="Barry K.W."/>
            <person name="Haridas S."/>
            <person name="Chen C."/>
            <person name="Bauer D."/>
            <person name="Andreopoulos W."/>
            <person name="Pangilinan J."/>
            <person name="LaButti K."/>
            <person name="Riley R."/>
            <person name="Lipzen A."/>
            <person name="Clum A."/>
            <person name="Drula E."/>
            <person name="Henrissat B."/>
            <person name="Kohler A."/>
            <person name="Grigoriev I.V."/>
            <person name="Martin F.M."/>
            <person name="Hacquard S."/>
        </authorList>
    </citation>
    <scope>NUCLEOTIDE SEQUENCE</scope>
    <source>
        <strain evidence="3">MPI-SDFR-AT-0073</strain>
    </source>
</reference>
<evidence type="ECO:0000313" key="3">
    <source>
        <dbReference type="EMBL" id="KAH6661312.1"/>
    </source>
</evidence>
<evidence type="ECO:0000256" key="2">
    <source>
        <dbReference type="SAM" id="Phobius"/>
    </source>
</evidence>
<sequence length="572" mass="62456">MVYSSDTIEFGHGYTDPTPTSAAVVSDIPTQTSRPSTSAAKSASTHSTSHIKPTATPEPPPILQIYSSNQDGVYLMGEGALSTTPFYQLCPGQDCVAACEDKARLYQAVPMGIEATMNTYGRRGSDGHLNMTLFGLCSNLQQTQTLATSQPDVAPFFRANQSEARIESIASDIAMCLAGTCELTRDPGLCAGPCSFESLISNDSLVDINPGVYTCINTLCPNTCGLPYADRDTFGVGILLSYFIQVGLLLICALFVIAVVQVQEKAFNPKSSLVAFKKPLKNFLAIQCFFGVTTAIAAIATIASRDINPLTGYVLIFVAIDGFLCPVFTLMLLHYCGIKFRYLTALTVISWAISSGVFLRLVSVLSHISFDESAMQSGLEELFQVSSCGGSSAMMLCQQMLGTNPLFYMTQFYNHEKVPSLETVPLLLAWSTVVLLGVVAVQCLPALGETSTKVWHNAARVIRIPEPVVKALPIILSSTLFMLSIAYYVDMVVVYQRMDLIDWRGWDFGQVVAFLLWLPTLIELGDAFLKIRRNRRQAHKFQQLADDEPDKMLGRYDSLNVAGTRNNSNVNK</sequence>
<gene>
    <name evidence="3" type="ORF">BKA67DRAFT_81626</name>
</gene>
<dbReference type="Proteomes" id="UP000758603">
    <property type="component" value="Unassembled WGS sequence"/>
</dbReference>
<comment type="caution">
    <text evidence="3">The sequence shown here is derived from an EMBL/GenBank/DDBJ whole genome shotgun (WGS) entry which is preliminary data.</text>
</comment>
<feature type="compositionally biased region" description="Low complexity" evidence="1">
    <location>
        <begin position="32"/>
        <end position="48"/>
    </location>
</feature>
<feature type="transmembrane region" description="Helical" evidence="2">
    <location>
        <begin position="239"/>
        <end position="262"/>
    </location>
</feature>
<dbReference type="OrthoDB" id="4582561at2759"/>
<accession>A0A9P8UZZ8</accession>
<feature type="transmembrane region" description="Helical" evidence="2">
    <location>
        <begin position="340"/>
        <end position="362"/>
    </location>
</feature>
<feature type="transmembrane region" description="Helical" evidence="2">
    <location>
        <begin position="468"/>
        <end position="488"/>
    </location>
</feature>
<dbReference type="EMBL" id="JAGPXC010000001">
    <property type="protein sequence ID" value="KAH6661312.1"/>
    <property type="molecule type" value="Genomic_DNA"/>
</dbReference>
<keyword evidence="2" id="KW-1133">Transmembrane helix</keyword>
<name>A0A9P8UZZ8_9PEZI</name>
<protein>
    <submittedName>
        <fullName evidence="3">Uncharacterized protein</fullName>
    </submittedName>
</protein>
<feature type="transmembrane region" description="Helical" evidence="2">
    <location>
        <begin position="427"/>
        <end position="447"/>
    </location>
</feature>
<feature type="transmembrane region" description="Helical" evidence="2">
    <location>
        <begin position="508"/>
        <end position="529"/>
    </location>
</feature>
<keyword evidence="2" id="KW-0472">Membrane</keyword>
<feature type="transmembrane region" description="Helical" evidence="2">
    <location>
        <begin position="283"/>
        <end position="304"/>
    </location>
</feature>
<keyword evidence="2" id="KW-0812">Transmembrane</keyword>
<dbReference type="GeneID" id="70138350"/>
<evidence type="ECO:0000313" key="4">
    <source>
        <dbReference type="Proteomes" id="UP000758603"/>
    </source>
</evidence>
<feature type="transmembrane region" description="Helical" evidence="2">
    <location>
        <begin position="310"/>
        <end position="333"/>
    </location>
</feature>